<dbReference type="CDD" id="cd01076">
    <property type="entry name" value="NAD_bind_1_Glu_DH"/>
    <property type="match status" value="1"/>
</dbReference>
<gene>
    <name evidence="9" type="ORF">HXX08_18755</name>
    <name evidence="10" type="ORF">OZ401_003433</name>
</gene>
<reference evidence="9 11" key="1">
    <citation type="submission" date="2020-06" db="EMBL/GenBank/DDBJ databases">
        <title>Anoxygenic phototrophic Chloroflexota member uses a Type I reaction center.</title>
        <authorList>
            <person name="Tsuji J.M."/>
            <person name="Shaw N.A."/>
            <person name="Nagashima S."/>
            <person name="Venkiteswaran J."/>
            <person name="Schiff S.L."/>
            <person name="Hanada S."/>
            <person name="Tank M."/>
            <person name="Neufeld J.D."/>
        </authorList>
    </citation>
    <scope>NUCLEOTIDE SEQUENCE [LARGE SCALE GENOMIC DNA]</scope>
    <source>
        <strain evidence="9">L227-S17</strain>
    </source>
</reference>
<evidence type="ECO:0000256" key="6">
    <source>
        <dbReference type="PIRSR" id="PIRSR000185-3"/>
    </source>
</evidence>
<dbReference type="GO" id="GO:0000166">
    <property type="term" value="F:nucleotide binding"/>
    <property type="evidence" value="ECO:0007669"/>
    <property type="project" value="UniProtKB-KW"/>
</dbReference>
<dbReference type="Pfam" id="PF00208">
    <property type="entry name" value="ELFV_dehydrog"/>
    <property type="match status" value="1"/>
</dbReference>
<evidence type="ECO:0000256" key="5">
    <source>
        <dbReference type="PIRSR" id="PIRSR000185-2"/>
    </source>
</evidence>
<keyword evidence="5" id="KW-0520">NAD</keyword>
<dbReference type="PANTHER" id="PTHR11606">
    <property type="entry name" value="GLUTAMATE DEHYDROGENASE"/>
    <property type="match status" value="1"/>
</dbReference>
<evidence type="ECO:0000256" key="7">
    <source>
        <dbReference type="RuleBase" id="RU004417"/>
    </source>
</evidence>
<evidence type="ECO:0000256" key="1">
    <source>
        <dbReference type="ARBA" id="ARBA00006382"/>
    </source>
</evidence>
<evidence type="ECO:0000313" key="11">
    <source>
        <dbReference type="Proteomes" id="UP000521676"/>
    </source>
</evidence>
<dbReference type="SUPFAM" id="SSF51735">
    <property type="entry name" value="NAD(P)-binding Rossmann-fold domains"/>
    <property type="match status" value="1"/>
</dbReference>
<feature type="active site" description="Proton donor" evidence="4">
    <location>
        <position position="140"/>
    </location>
</feature>
<reference evidence="10" key="2">
    <citation type="journal article" date="2024" name="Nature">
        <title>Anoxygenic phototroph of the Chloroflexota uses a type I reaction centre.</title>
        <authorList>
            <person name="Tsuji J.M."/>
            <person name="Shaw N.A."/>
            <person name="Nagashima S."/>
            <person name="Venkiteswaran J.J."/>
            <person name="Schiff S.L."/>
            <person name="Watanabe T."/>
            <person name="Fukui M."/>
            <person name="Hanada S."/>
            <person name="Tank M."/>
            <person name="Neufeld J.D."/>
        </authorList>
    </citation>
    <scope>NUCLEOTIDE SEQUENCE</scope>
    <source>
        <strain evidence="10">L227-S17</strain>
    </source>
</reference>
<sequence length="452" mass="49313">MTLAANRLNGEAAALSPAKETIPSYSNEINKVKETVIARSPYEIAQEQFFYAADKLCLDDGLREILSVPQRELKVNFPVRLDDGRIKVLTGYRVHHNNARGPVKGGIRYHPNVSMDEVRALAMWMTWKCAVVNIPYGGAKGGVVIDATQYSQRELERLTRRFTTEISILIGPETDIPAPDVATNPQTMAWIMDTYSMHRGKGITGVVTGKPINTGGSLGRVEATGRGVSVSAREAAKTIDLPLAGTRVVVQGFGNVGSVSARLMHELGCKVVAVSDVYAGLYNPKGIDIPALLAYTRTTPNNTILGYPEAEAISNLEVLTLPCDILIPAALENQLTEQNANQVQARLIVEGANGPTAPEADHIFRDRGILLVPDILANAGGVTVSYFEWVQDRQAFFWTEEEINRKLVDVMANSFAQVYSISQREKTDMRTAAYLLAIGRVADATSIRGIYP</sequence>
<proteinExistence type="inferred from homology"/>
<name>A0A8T7M707_9CHLR</name>
<dbReference type="EMBL" id="CP128400">
    <property type="protein sequence ID" value="WJW69803.1"/>
    <property type="molecule type" value="Genomic_DNA"/>
</dbReference>
<dbReference type="Proteomes" id="UP000521676">
    <property type="component" value="Unassembled WGS sequence"/>
</dbReference>
<dbReference type="InterPro" id="IPR036291">
    <property type="entry name" value="NAD(P)-bd_dom_sf"/>
</dbReference>
<dbReference type="PRINTS" id="PR00082">
    <property type="entry name" value="GLFDHDRGNASE"/>
</dbReference>
<dbReference type="GO" id="GO:0006538">
    <property type="term" value="P:L-glutamate catabolic process"/>
    <property type="evidence" value="ECO:0007669"/>
    <property type="project" value="TreeGrafter"/>
</dbReference>
<organism evidence="9 11">
    <name type="scientific">Candidatus Chlorohelix allophototropha</name>
    <dbReference type="NCBI Taxonomy" id="3003348"/>
    <lineage>
        <taxon>Bacteria</taxon>
        <taxon>Bacillati</taxon>
        <taxon>Chloroflexota</taxon>
        <taxon>Chloroflexia</taxon>
        <taxon>Candidatus Chloroheliales</taxon>
        <taxon>Candidatus Chloroheliaceae</taxon>
        <taxon>Candidatus Chlorohelix</taxon>
    </lineage>
</organism>
<feature type="binding site" evidence="5">
    <location>
        <position position="385"/>
    </location>
    <ligand>
        <name>substrate</name>
    </ligand>
</feature>
<dbReference type="Gene3D" id="3.40.50.720">
    <property type="entry name" value="NAD(P)-binding Rossmann-like Domain"/>
    <property type="match status" value="1"/>
</dbReference>
<dbReference type="RefSeq" id="WP_341471675.1">
    <property type="nucleotide sequence ID" value="NZ_CP128400.1"/>
</dbReference>
<dbReference type="FunFam" id="3.40.50.10860:FF:000003">
    <property type="entry name" value="Glutamate dehydrogenase"/>
    <property type="match status" value="1"/>
</dbReference>
<protein>
    <recommendedName>
        <fullName evidence="3">Glutamate dehydrogenase</fullName>
    </recommendedName>
</protein>
<dbReference type="Proteomes" id="UP001431572">
    <property type="component" value="Chromosome 2"/>
</dbReference>
<evidence type="ECO:0000313" key="10">
    <source>
        <dbReference type="EMBL" id="WJW69803.1"/>
    </source>
</evidence>
<dbReference type="Pfam" id="PF02812">
    <property type="entry name" value="ELFV_dehydrog_N"/>
    <property type="match status" value="1"/>
</dbReference>
<keyword evidence="2 3" id="KW-0560">Oxidoreductase</keyword>
<evidence type="ECO:0000313" key="9">
    <source>
        <dbReference type="EMBL" id="NWJ47899.1"/>
    </source>
</evidence>
<keyword evidence="12" id="KW-1185">Reference proteome</keyword>
<dbReference type="SMART" id="SM00839">
    <property type="entry name" value="ELFV_dehydrog"/>
    <property type="match status" value="1"/>
</dbReference>
<feature type="binding site" evidence="5">
    <location>
        <position position="104"/>
    </location>
    <ligand>
        <name>substrate</name>
    </ligand>
</feature>
<dbReference type="PANTHER" id="PTHR11606:SF13">
    <property type="entry name" value="GLUTAMATE DEHYDROGENASE 1, MITOCHONDRIAL"/>
    <property type="match status" value="1"/>
</dbReference>
<dbReference type="EMBL" id="JACATZ010000003">
    <property type="protein sequence ID" value="NWJ47899.1"/>
    <property type="molecule type" value="Genomic_DNA"/>
</dbReference>
<keyword evidence="5" id="KW-0547">Nucleotide-binding</keyword>
<dbReference type="SUPFAM" id="SSF53223">
    <property type="entry name" value="Aminoacid dehydrogenase-like, N-terminal domain"/>
    <property type="match status" value="1"/>
</dbReference>
<dbReference type="InterPro" id="IPR033922">
    <property type="entry name" value="NAD_bind_Glu_DH"/>
</dbReference>
<feature type="binding site" evidence="5">
    <location>
        <position position="224"/>
    </location>
    <ligand>
        <name>NAD(+)</name>
        <dbReference type="ChEBI" id="CHEBI:57540"/>
    </ligand>
</feature>
<dbReference type="GO" id="GO:0004352">
    <property type="term" value="F:glutamate dehydrogenase (NAD+) activity"/>
    <property type="evidence" value="ECO:0007669"/>
    <property type="project" value="TreeGrafter"/>
</dbReference>
<feature type="binding site" evidence="5">
    <location>
        <position position="255"/>
    </location>
    <ligand>
        <name>NAD(+)</name>
        <dbReference type="ChEBI" id="CHEBI:57540"/>
    </ligand>
</feature>
<dbReference type="InterPro" id="IPR006095">
    <property type="entry name" value="Glu/Leu/Phe/Val/Trp_DH"/>
</dbReference>
<accession>A0A8T7M707</accession>
<dbReference type="InterPro" id="IPR046346">
    <property type="entry name" value="Aminoacid_DH-like_N_sf"/>
</dbReference>
<evidence type="ECO:0000313" key="12">
    <source>
        <dbReference type="Proteomes" id="UP001431572"/>
    </source>
</evidence>
<evidence type="ECO:0000259" key="8">
    <source>
        <dbReference type="SMART" id="SM00839"/>
    </source>
</evidence>
<evidence type="ECO:0000256" key="4">
    <source>
        <dbReference type="PIRSR" id="PIRSR000185-1"/>
    </source>
</evidence>
<feature type="binding site" evidence="5">
    <location>
        <position position="128"/>
    </location>
    <ligand>
        <name>substrate</name>
    </ligand>
</feature>
<evidence type="ECO:0000256" key="3">
    <source>
        <dbReference type="PIRNR" id="PIRNR000185"/>
    </source>
</evidence>
<evidence type="ECO:0000256" key="2">
    <source>
        <dbReference type="ARBA" id="ARBA00023002"/>
    </source>
</evidence>
<feature type="domain" description="Glutamate/phenylalanine/leucine/valine/L-tryptophan dehydrogenase C-terminal" evidence="8">
    <location>
        <begin position="217"/>
        <end position="449"/>
    </location>
</feature>
<feature type="site" description="Important for catalysis" evidence="6">
    <location>
        <position position="180"/>
    </location>
</feature>
<dbReference type="InterPro" id="IPR006096">
    <property type="entry name" value="Glu/Leu/Phe/Val/Trp_DH_C"/>
</dbReference>
<dbReference type="PIRSF" id="PIRSF000185">
    <property type="entry name" value="Glu_DH"/>
    <property type="match status" value="1"/>
</dbReference>
<dbReference type="AlphaFoldDB" id="A0A8T7M707"/>
<dbReference type="InterPro" id="IPR006097">
    <property type="entry name" value="Glu/Leu/Phe/Val/Trp_DH_dimer"/>
</dbReference>
<dbReference type="Gene3D" id="3.40.50.10860">
    <property type="entry name" value="Leucine Dehydrogenase, chain A, domain 1"/>
    <property type="match status" value="1"/>
</dbReference>
<comment type="similarity">
    <text evidence="1 3 7">Belongs to the Glu/Leu/Phe/Val dehydrogenases family.</text>
</comment>
<dbReference type="InterPro" id="IPR014362">
    <property type="entry name" value="Glu_DH"/>
</dbReference>